<evidence type="ECO:0000256" key="3">
    <source>
        <dbReference type="ARBA" id="ARBA00022692"/>
    </source>
</evidence>
<feature type="transmembrane region" description="Helical" evidence="10">
    <location>
        <begin position="378"/>
        <end position="400"/>
    </location>
</feature>
<evidence type="ECO:0000256" key="10">
    <source>
        <dbReference type="SAM" id="Phobius"/>
    </source>
</evidence>
<dbReference type="PANTHER" id="PTHR47019">
    <property type="entry name" value="LIPID II FLIPPASE MURJ"/>
    <property type="match status" value="1"/>
</dbReference>
<evidence type="ECO:0000256" key="8">
    <source>
        <dbReference type="ARBA" id="ARBA00060041"/>
    </source>
</evidence>
<dbReference type="EMBL" id="CP106737">
    <property type="protein sequence ID" value="UXX81406.1"/>
    <property type="molecule type" value="Genomic_DNA"/>
</dbReference>
<keyword evidence="2" id="KW-1003">Cell membrane</keyword>
<dbReference type="Pfam" id="PF03023">
    <property type="entry name" value="MurJ"/>
    <property type="match status" value="1"/>
</dbReference>
<feature type="transmembrane region" description="Helical" evidence="10">
    <location>
        <begin position="347"/>
        <end position="371"/>
    </location>
</feature>
<evidence type="ECO:0000256" key="2">
    <source>
        <dbReference type="ARBA" id="ARBA00022475"/>
    </source>
</evidence>
<feature type="transmembrane region" description="Helical" evidence="10">
    <location>
        <begin position="229"/>
        <end position="250"/>
    </location>
</feature>
<feature type="transmembrane region" description="Helical" evidence="10">
    <location>
        <begin position="181"/>
        <end position="202"/>
    </location>
</feature>
<evidence type="ECO:0000256" key="4">
    <source>
        <dbReference type="ARBA" id="ARBA00022960"/>
    </source>
</evidence>
<dbReference type="RefSeq" id="WP_165198420.1">
    <property type="nucleotide sequence ID" value="NZ_CP106737.1"/>
</dbReference>
<feature type="transmembrane region" description="Helical" evidence="10">
    <location>
        <begin position="406"/>
        <end position="426"/>
    </location>
</feature>
<dbReference type="InterPro" id="IPR004268">
    <property type="entry name" value="MurJ"/>
</dbReference>
<evidence type="ECO:0000256" key="6">
    <source>
        <dbReference type="ARBA" id="ARBA00022989"/>
    </source>
</evidence>
<evidence type="ECO:0000256" key="5">
    <source>
        <dbReference type="ARBA" id="ARBA00022984"/>
    </source>
</evidence>
<feature type="transmembrane region" description="Helical" evidence="10">
    <location>
        <begin position="438"/>
        <end position="459"/>
    </location>
</feature>
<name>A0ABY6D5G0_9RHOB</name>
<keyword evidence="4" id="KW-0133">Cell shape</keyword>
<feature type="transmembrane region" description="Helical" evidence="10">
    <location>
        <begin position="305"/>
        <end position="327"/>
    </location>
</feature>
<comment type="similarity">
    <text evidence="9">Belongs to the MurJ/MviN family.</text>
</comment>
<geneLocation type="plasmid" evidence="11 12">
    <name>unnamed2</name>
</geneLocation>
<organism evidence="11 12">
    <name type="scientific">Roseovarius pelagicus</name>
    <dbReference type="NCBI Taxonomy" id="2980108"/>
    <lineage>
        <taxon>Bacteria</taxon>
        <taxon>Pseudomonadati</taxon>
        <taxon>Pseudomonadota</taxon>
        <taxon>Alphaproteobacteria</taxon>
        <taxon>Rhodobacterales</taxon>
        <taxon>Roseobacteraceae</taxon>
        <taxon>Roseovarius</taxon>
    </lineage>
</organism>
<accession>A0ABY6D5G0</accession>
<evidence type="ECO:0000313" key="12">
    <source>
        <dbReference type="Proteomes" id="UP001064087"/>
    </source>
</evidence>
<keyword evidence="5" id="KW-0573">Peptidoglycan synthesis</keyword>
<proteinExistence type="inferred from homology"/>
<dbReference type="PANTHER" id="PTHR47019:SF1">
    <property type="entry name" value="LIPID II FLIPPASE MURJ"/>
    <property type="match status" value="1"/>
</dbReference>
<dbReference type="Proteomes" id="UP001064087">
    <property type="component" value="Plasmid unnamed2"/>
</dbReference>
<comment type="subcellular location">
    <subcellularLocation>
        <location evidence="1">Cell membrane</location>
        <topology evidence="1">Multi-pass membrane protein</topology>
    </subcellularLocation>
</comment>
<evidence type="ECO:0000256" key="7">
    <source>
        <dbReference type="ARBA" id="ARBA00023136"/>
    </source>
</evidence>
<keyword evidence="3 10" id="KW-0812">Transmembrane</keyword>
<dbReference type="PRINTS" id="PR01806">
    <property type="entry name" value="VIRFACTRMVIN"/>
</dbReference>
<feature type="transmembrane region" description="Helical" evidence="10">
    <location>
        <begin position="465"/>
        <end position="484"/>
    </location>
</feature>
<evidence type="ECO:0000313" key="11">
    <source>
        <dbReference type="EMBL" id="UXX81406.1"/>
    </source>
</evidence>
<keyword evidence="12" id="KW-1185">Reference proteome</keyword>
<sequence length="498" mass="53215">MARSVLVTSALIGLVLLLSRLTGFLRELLLASQLGVGKTSDAAVLMLTFPDFMVGFLLAGGLSAAIVPALKKSVGTARIRLFRRIAMLTVLLFSLLAVGMALTADTIIALMAPALISNPIPGFADAFRVSLLALPVVAYVGAQTSYLNTVGRFVLPNISVLIFNLIICFYLAFFVSATGGLMGLALILVIATLTRLGSQMIFAPETLRRLPQEVSSPGNLVTFDLLKKFIFGVISYGVIVGAPIIFRSIYATGGEGYLAVFSFAKKLFDLPTALMVAPLVTILLPKLAAMVNADDGDVKDHVQQALTAGLAFVGIIAISGLIFMPMIADLIYLHGAMTPAGTAHITLLAQLFFLALPFYAMMHLGAIALSAQGRVGTVLTNTLIALGLSFAVTFFLQLTFNTLSAPVGFVAFHIFAGILNIGVILGKRCLIWGTWHGIFWGVIKTGIAATPFVLYRIWFPELSSFWLDIGLLILCGLCLSAVNLSAFRVLHHMRIDTT</sequence>
<reference evidence="11" key="1">
    <citation type="submission" date="2022-10" db="EMBL/GenBank/DDBJ databases">
        <title>Roseovarius pelagicus sp. nov., isolated from Arctic seawater.</title>
        <authorList>
            <person name="Hong Y.W."/>
            <person name="Hwang C.Y."/>
        </authorList>
    </citation>
    <scope>NUCLEOTIDE SEQUENCE</scope>
    <source>
        <strain evidence="11">HL-MP18</strain>
        <plasmid evidence="11">unnamed2</plasmid>
    </source>
</reference>
<evidence type="ECO:0000256" key="9">
    <source>
        <dbReference type="ARBA" id="ARBA00061532"/>
    </source>
</evidence>
<feature type="transmembrane region" description="Helical" evidence="10">
    <location>
        <begin position="122"/>
        <end position="142"/>
    </location>
</feature>
<keyword evidence="11" id="KW-0614">Plasmid</keyword>
<keyword evidence="6 10" id="KW-1133">Transmembrane helix</keyword>
<dbReference type="InterPro" id="IPR051050">
    <property type="entry name" value="Lipid_II_flippase_MurJ/MviN"/>
</dbReference>
<feature type="transmembrane region" description="Helical" evidence="10">
    <location>
        <begin position="90"/>
        <end position="116"/>
    </location>
</feature>
<protein>
    <recommendedName>
        <fullName evidence="13">Peptidoglycan lipid II flippase</fullName>
    </recommendedName>
</protein>
<keyword evidence="7 10" id="KW-0472">Membrane</keyword>
<evidence type="ECO:0000256" key="1">
    <source>
        <dbReference type="ARBA" id="ARBA00004651"/>
    </source>
</evidence>
<comment type="function">
    <text evidence="8">Involved in peptidoglycan biosynthesis. Transports lipid-linked peptidoglycan precursors from the inner to the outer leaflet of the cytoplasmic membrane.</text>
</comment>
<feature type="transmembrane region" description="Helical" evidence="10">
    <location>
        <begin position="270"/>
        <end position="293"/>
    </location>
</feature>
<feature type="transmembrane region" description="Helical" evidence="10">
    <location>
        <begin position="154"/>
        <end position="175"/>
    </location>
</feature>
<feature type="transmembrane region" description="Helical" evidence="10">
    <location>
        <begin position="47"/>
        <end position="70"/>
    </location>
</feature>
<evidence type="ECO:0008006" key="13">
    <source>
        <dbReference type="Google" id="ProtNLM"/>
    </source>
</evidence>
<gene>
    <name evidence="11" type="ORF">N7U68_00655</name>
</gene>